<dbReference type="KEGG" id="dha:DEHA2E00924g"/>
<protein>
    <submittedName>
        <fullName evidence="1">DEHA2E00924p</fullName>
    </submittedName>
</protein>
<dbReference type="VEuPathDB" id="FungiDB:DEHA2E00924g"/>
<evidence type="ECO:0000313" key="2">
    <source>
        <dbReference type="Proteomes" id="UP000000599"/>
    </source>
</evidence>
<dbReference type="OrthoDB" id="4081753at2759"/>
<dbReference type="eggNOG" id="ENOG502SDR1">
    <property type="taxonomic scope" value="Eukaryota"/>
</dbReference>
<organism evidence="1 2">
    <name type="scientific">Debaryomyces hansenii (strain ATCC 36239 / CBS 767 / BCRC 21394 / JCM 1990 / NBRC 0083 / IGC 2968)</name>
    <name type="common">Yeast</name>
    <name type="synonym">Torulaspora hansenii</name>
    <dbReference type="NCBI Taxonomy" id="284592"/>
    <lineage>
        <taxon>Eukaryota</taxon>
        <taxon>Fungi</taxon>
        <taxon>Dikarya</taxon>
        <taxon>Ascomycota</taxon>
        <taxon>Saccharomycotina</taxon>
        <taxon>Pichiomycetes</taxon>
        <taxon>Debaryomycetaceae</taxon>
        <taxon>Debaryomyces</taxon>
    </lineage>
</organism>
<dbReference type="HOGENOM" id="CLU_1402632_0_0_1"/>
<gene>
    <name evidence="1" type="ordered locus">DEHA2E00924g</name>
</gene>
<dbReference type="AlphaFoldDB" id="Q6BR01"/>
<evidence type="ECO:0000313" key="1">
    <source>
        <dbReference type="EMBL" id="CAG87564.1"/>
    </source>
</evidence>
<keyword evidence="2" id="KW-1185">Reference proteome</keyword>
<name>Q6BR01_DEBHA</name>
<sequence length="196" mass="22870">MSIDACYKFWSSERLAFFLVVRGCDFPNGLTREELEGMVREKAKVPILKVPVNETTLRQLIPDQLITWLFFRGYVVTPKAKPMLMVPEENTVPNYKEFLRVANKDYKEKISNMDEASALEIKYQLAKILTTKYAFLLEPTEDWNFMEHRYRSKDLDIILELFGVYDDDDSKVKCAELLTKQDLAKRSVDFFATGNL</sequence>
<dbReference type="RefSeq" id="XP_459369.1">
    <property type="nucleotide sequence ID" value="XM_459369.1"/>
</dbReference>
<dbReference type="EMBL" id="CR382137">
    <property type="protein sequence ID" value="CAG87564.1"/>
    <property type="molecule type" value="Genomic_DNA"/>
</dbReference>
<dbReference type="Proteomes" id="UP000000599">
    <property type="component" value="Chromosome E"/>
</dbReference>
<accession>Q6BR01</accession>
<dbReference type="InParanoid" id="Q6BR01"/>
<dbReference type="OMA" id="HECYLHE"/>
<dbReference type="GeneID" id="2902895"/>
<proteinExistence type="predicted"/>
<reference evidence="1 2" key="1">
    <citation type="journal article" date="2004" name="Nature">
        <title>Genome evolution in yeasts.</title>
        <authorList>
            <consortium name="Genolevures"/>
            <person name="Dujon B."/>
            <person name="Sherman D."/>
            <person name="Fischer G."/>
            <person name="Durrens P."/>
            <person name="Casaregola S."/>
            <person name="Lafontaine I."/>
            <person name="de Montigny J."/>
            <person name="Marck C."/>
            <person name="Neuveglise C."/>
            <person name="Talla E."/>
            <person name="Goffard N."/>
            <person name="Frangeul L."/>
            <person name="Aigle M."/>
            <person name="Anthouard V."/>
            <person name="Babour A."/>
            <person name="Barbe V."/>
            <person name="Barnay S."/>
            <person name="Blanchin S."/>
            <person name="Beckerich J.M."/>
            <person name="Beyne E."/>
            <person name="Bleykasten C."/>
            <person name="Boisrame A."/>
            <person name="Boyer J."/>
            <person name="Cattolico L."/>
            <person name="Confanioleri F."/>
            <person name="de Daruvar A."/>
            <person name="Despons L."/>
            <person name="Fabre E."/>
            <person name="Fairhead C."/>
            <person name="Ferry-Dumazet H."/>
            <person name="Groppi A."/>
            <person name="Hantraye F."/>
            <person name="Hennequin C."/>
            <person name="Jauniaux N."/>
            <person name="Joyet P."/>
            <person name="Kachouri R."/>
            <person name="Kerrest A."/>
            <person name="Koszul R."/>
            <person name="Lemaire M."/>
            <person name="Lesur I."/>
            <person name="Ma L."/>
            <person name="Muller H."/>
            <person name="Nicaud J.M."/>
            <person name="Nikolski M."/>
            <person name="Oztas S."/>
            <person name="Ozier-Kalogeropoulos O."/>
            <person name="Pellenz S."/>
            <person name="Potier S."/>
            <person name="Richard G.F."/>
            <person name="Straub M.L."/>
            <person name="Suleau A."/>
            <person name="Swennene D."/>
            <person name="Tekaia F."/>
            <person name="Wesolowski-Louvel M."/>
            <person name="Westhof E."/>
            <person name="Wirth B."/>
            <person name="Zeniou-Meyer M."/>
            <person name="Zivanovic I."/>
            <person name="Bolotin-Fukuhara M."/>
            <person name="Thierry A."/>
            <person name="Bouchier C."/>
            <person name="Caudron B."/>
            <person name="Scarpelli C."/>
            <person name="Gaillardin C."/>
            <person name="Weissenbach J."/>
            <person name="Wincker P."/>
            <person name="Souciet J.L."/>
        </authorList>
    </citation>
    <scope>NUCLEOTIDE SEQUENCE [LARGE SCALE GENOMIC DNA]</scope>
    <source>
        <strain evidence="2">ATCC 36239 / CBS 767 / BCRC 21394 / JCM 1990 / NBRC 0083 / IGC 2968</strain>
    </source>
</reference>